<dbReference type="Gene3D" id="3.40.1800.20">
    <property type="match status" value="1"/>
</dbReference>
<evidence type="ECO:0000256" key="3">
    <source>
        <dbReference type="ARBA" id="ARBA00022771"/>
    </source>
</evidence>
<dbReference type="Pfam" id="PF00096">
    <property type="entry name" value="zf-C2H2"/>
    <property type="match status" value="2"/>
</dbReference>
<dbReference type="SMART" id="SM00868">
    <property type="entry name" value="zf-AD"/>
    <property type="match status" value="1"/>
</dbReference>
<feature type="binding site" evidence="6">
    <location>
        <position position="69"/>
    </location>
    <ligand>
        <name>Zn(2+)</name>
        <dbReference type="ChEBI" id="CHEBI:29105"/>
    </ligand>
</feature>
<name>A0AAU9F8Y1_DROMD</name>
<feature type="binding site" evidence="6">
    <location>
        <position position="21"/>
    </location>
    <ligand>
        <name>Zn(2+)</name>
        <dbReference type="ChEBI" id="CHEBI:29105"/>
    </ligand>
</feature>
<dbReference type="PANTHER" id="PTHR24379">
    <property type="entry name" value="KRAB AND ZINC FINGER DOMAIN-CONTAINING"/>
    <property type="match status" value="1"/>
</dbReference>
<keyword evidence="11" id="KW-1185">Reference proteome</keyword>
<evidence type="ECO:0000313" key="11">
    <source>
        <dbReference type="Proteomes" id="UP001500889"/>
    </source>
</evidence>
<dbReference type="FunFam" id="3.30.160.60:FF:002536">
    <property type="entry name" value="zinc finger protein weckle-like"/>
    <property type="match status" value="1"/>
</dbReference>
<dbReference type="EMBL" id="AP029263">
    <property type="protein sequence ID" value="BFF92135.1"/>
    <property type="molecule type" value="Genomic_DNA"/>
</dbReference>
<dbReference type="Pfam" id="PF07776">
    <property type="entry name" value="zf-AD"/>
    <property type="match status" value="1"/>
</dbReference>
<sequence>MMAESSRETTHSHWLNWCRLCAKDDVRGNVKVHTNEKGQGAWDNVMIMAIRRYFEVHMRLEDELSSVLCTECYTLISELIDFAEHVTKVQAIFEVLRRTATDQNKQLDVLALRQQYGLCADDWSHIIKPMPVPESEPSPAKSIDFETEDLIYHSHLQVLDEPLIQEADTSAEPEQAERIQEGAPSDNVPWGVSKQEFVDLSPLLQGDKLMENHMDVNANDLEAEDVLIAEPEAINQHQMQIDVCPRIDGPGDSSDEDIKPDVSGNCEDDQEFQPSPAVPAIKTPANVENSHTDNGEEKSKPCRGEPPSKRCRMDCERCGKTYRNRASYEKHIEQEECQKIVRKVKVDRNTSCDLCHKTLSSVSALRLHKEGMHENVKPYICDSCGKQLKTITALNEHKLVHTDSRPFECPVCKAGFKNRARLKVHRQIHEDPSFECNICGKKLQTRRTWNMHKVVHKDERNLKCDVCGALFKRSKTLKTHLLGHTGLRPYVCNYCGKTFACNANCRSHKLKKHSQEMRQGQDEESLATRLSVPTLEELRVIAQKLPKAESSQENTKIKSSSE</sequence>
<evidence type="ECO:0000256" key="4">
    <source>
        <dbReference type="ARBA" id="ARBA00022833"/>
    </source>
</evidence>
<dbReference type="InterPro" id="IPR013087">
    <property type="entry name" value="Znf_C2H2_type"/>
</dbReference>
<organism evidence="10 11">
    <name type="scientific">Drosophila madeirensis</name>
    <name type="common">Fruit fly</name>
    <dbReference type="NCBI Taxonomy" id="30013"/>
    <lineage>
        <taxon>Eukaryota</taxon>
        <taxon>Metazoa</taxon>
        <taxon>Ecdysozoa</taxon>
        <taxon>Arthropoda</taxon>
        <taxon>Hexapoda</taxon>
        <taxon>Insecta</taxon>
        <taxon>Pterygota</taxon>
        <taxon>Neoptera</taxon>
        <taxon>Endopterygota</taxon>
        <taxon>Diptera</taxon>
        <taxon>Brachycera</taxon>
        <taxon>Muscomorpha</taxon>
        <taxon>Ephydroidea</taxon>
        <taxon>Drosophilidae</taxon>
        <taxon>Drosophila</taxon>
        <taxon>Sophophora</taxon>
    </lineage>
</organism>
<keyword evidence="3 5" id="KW-0863">Zinc-finger</keyword>
<feature type="domain" description="C2H2-type" evidence="8">
    <location>
        <begin position="434"/>
        <end position="461"/>
    </location>
</feature>
<dbReference type="PANTHER" id="PTHR24379:SF117">
    <property type="entry name" value="ZINC FINGER PROTEIN WECKLE"/>
    <property type="match status" value="1"/>
</dbReference>
<dbReference type="PROSITE" id="PS00028">
    <property type="entry name" value="ZINC_FINGER_C2H2_1"/>
    <property type="match status" value="6"/>
</dbReference>
<proteinExistence type="predicted"/>
<protein>
    <submittedName>
        <fullName evidence="10">Zinc finger protein weckle</fullName>
    </submittedName>
</protein>
<dbReference type="GO" id="GO:0005634">
    <property type="term" value="C:nucleus"/>
    <property type="evidence" value="ECO:0007669"/>
    <property type="project" value="InterPro"/>
</dbReference>
<dbReference type="AlphaFoldDB" id="A0AAU9F8Y1"/>
<keyword evidence="1 6" id="KW-0479">Metal-binding</keyword>
<dbReference type="SUPFAM" id="SSF57716">
    <property type="entry name" value="Glucocorticoid receptor-like (DNA-binding domain)"/>
    <property type="match status" value="1"/>
</dbReference>
<dbReference type="SUPFAM" id="SSF57667">
    <property type="entry name" value="beta-beta-alpha zinc fingers"/>
    <property type="match status" value="3"/>
</dbReference>
<feature type="domain" description="C2H2-type" evidence="8">
    <location>
        <begin position="379"/>
        <end position="406"/>
    </location>
</feature>
<evidence type="ECO:0000256" key="5">
    <source>
        <dbReference type="PROSITE-ProRule" id="PRU00042"/>
    </source>
</evidence>
<keyword evidence="4 6" id="KW-0862">Zinc</keyword>
<dbReference type="InterPro" id="IPR012934">
    <property type="entry name" value="Znf_AD"/>
</dbReference>
<keyword evidence="2" id="KW-0677">Repeat</keyword>
<feature type="domain" description="C2H2-type" evidence="8">
    <location>
        <begin position="490"/>
        <end position="518"/>
    </location>
</feature>
<evidence type="ECO:0000259" key="8">
    <source>
        <dbReference type="PROSITE" id="PS50157"/>
    </source>
</evidence>
<feature type="domain" description="C2H2-type" evidence="8">
    <location>
        <begin position="350"/>
        <end position="378"/>
    </location>
</feature>
<dbReference type="FunFam" id="3.30.160.60:FF:002290">
    <property type="entry name" value="Weckle, isoform B"/>
    <property type="match status" value="1"/>
</dbReference>
<evidence type="ECO:0000256" key="6">
    <source>
        <dbReference type="PROSITE-ProRule" id="PRU01263"/>
    </source>
</evidence>
<evidence type="ECO:0000256" key="1">
    <source>
        <dbReference type="ARBA" id="ARBA00022723"/>
    </source>
</evidence>
<feature type="domain" description="ZAD" evidence="9">
    <location>
        <begin position="16"/>
        <end position="96"/>
    </location>
</feature>
<feature type="binding site" evidence="6">
    <location>
        <position position="18"/>
    </location>
    <ligand>
        <name>Zn(2+)</name>
        <dbReference type="ChEBI" id="CHEBI:29105"/>
    </ligand>
</feature>
<feature type="region of interest" description="Disordered" evidence="7">
    <location>
        <begin position="247"/>
        <end position="308"/>
    </location>
</feature>
<feature type="domain" description="C2H2-type" evidence="8">
    <location>
        <begin position="462"/>
        <end position="489"/>
    </location>
</feature>
<evidence type="ECO:0000259" key="9">
    <source>
        <dbReference type="PROSITE" id="PS51915"/>
    </source>
</evidence>
<feature type="binding site" evidence="6">
    <location>
        <position position="72"/>
    </location>
    <ligand>
        <name>Zn(2+)</name>
        <dbReference type="ChEBI" id="CHEBI:29105"/>
    </ligand>
</feature>
<dbReference type="Proteomes" id="UP001500889">
    <property type="component" value="Chromosome O"/>
</dbReference>
<evidence type="ECO:0000313" key="10">
    <source>
        <dbReference type="EMBL" id="BFF92135.1"/>
    </source>
</evidence>
<dbReference type="SMART" id="SM00355">
    <property type="entry name" value="ZnF_C2H2"/>
    <property type="match status" value="7"/>
</dbReference>
<evidence type="ECO:0000256" key="2">
    <source>
        <dbReference type="ARBA" id="ARBA00022737"/>
    </source>
</evidence>
<dbReference type="InterPro" id="IPR036236">
    <property type="entry name" value="Znf_C2H2_sf"/>
</dbReference>
<feature type="domain" description="C2H2-type" evidence="8">
    <location>
        <begin position="407"/>
        <end position="434"/>
    </location>
</feature>
<dbReference type="PROSITE" id="PS50157">
    <property type="entry name" value="ZINC_FINGER_C2H2_2"/>
    <property type="match status" value="6"/>
</dbReference>
<dbReference type="Pfam" id="PF13912">
    <property type="entry name" value="zf-C2H2_6"/>
    <property type="match status" value="2"/>
</dbReference>
<dbReference type="Gene3D" id="3.30.160.60">
    <property type="entry name" value="Classic Zinc Finger"/>
    <property type="match status" value="5"/>
</dbReference>
<accession>A0AAU9F8Y1</accession>
<feature type="region of interest" description="Disordered" evidence="7">
    <location>
        <begin position="168"/>
        <end position="191"/>
    </location>
</feature>
<reference evidence="10 11" key="1">
    <citation type="submission" date="2024-02" db="EMBL/GenBank/DDBJ databases">
        <title>A chromosome-level genome assembly of Drosophila madeirensis, a fruit fly species endemic to Madeira island.</title>
        <authorList>
            <person name="Tomihara K."/>
            <person name="Llopart A."/>
            <person name="Yamamoto D."/>
        </authorList>
    </citation>
    <scope>NUCLEOTIDE SEQUENCE [LARGE SCALE GENOMIC DNA]</scope>
    <source>
        <strain evidence="10 11">RF1</strain>
    </source>
</reference>
<feature type="compositionally biased region" description="Basic and acidic residues" evidence="7">
    <location>
        <begin position="290"/>
        <end position="308"/>
    </location>
</feature>
<dbReference type="PROSITE" id="PS51915">
    <property type="entry name" value="ZAD"/>
    <property type="match status" value="1"/>
</dbReference>
<evidence type="ECO:0000256" key="7">
    <source>
        <dbReference type="SAM" id="MobiDB-lite"/>
    </source>
</evidence>
<dbReference type="GO" id="GO:0008270">
    <property type="term" value="F:zinc ion binding"/>
    <property type="evidence" value="ECO:0007669"/>
    <property type="project" value="UniProtKB-UniRule"/>
</dbReference>
<gene>
    <name evidence="10" type="ORF">DMAD_10261</name>
</gene>
<dbReference type="FunFam" id="3.40.1800.20:FF:000002">
    <property type="entry name" value="Weckle, isoform B"/>
    <property type="match status" value="1"/>
</dbReference>